<dbReference type="CDD" id="cd16917">
    <property type="entry name" value="HATPase_UhpB-NarQ-NarX-like"/>
    <property type="match status" value="1"/>
</dbReference>
<evidence type="ECO:0000256" key="5">
    <source>
        <dbReference type="ARBA" id="ARBA00022777"/>
    </source>
</evidence>
<dbReference type="GO" id="GO:0005886">
    <property type="term" value="C:plasma membrane"/>
    <property type="evidence" value="ECO:0007669"/>
    <property type="project" value="UniProtKB-SubCell"/>
</dbReference>
<reference evidence="12 13" key="1">
    <citation type="submission" date="2018-03" db="EMBL/GenBank/DDBJ databases">
        <title>Genomic Encyclopedia of Archaeal and Bacterial Type Strains, Phase II (KMG-II): from individual species to whole genera.</title>
        <authorList>
            <person name="Goeker M."/>
        </authorList>
    </citation>
    <scope>NUCLEOTIDE SEQUENCE [LARGE SCALE GENOMIC DNA]</scope>
    <source>
        <strain evidence="12 13">DSM 45601</strain>
    </source>
</reference>
<gene>
    <name evidence="12" type="ORF">CLV72_110328</name>
</gene>
<dbReference type="Proteomes" id="UP000237846">
    <property type="component" value="Unassembled WGS sequence"/>
</dbReference>
<dbReference type="InterPro" id="IPR003594">
    <property type="entry name" value="HATPase_dom"/>
</dbReference>
<feature type="domain" description="Histidine kinase/HSP90-like ATPase" evidence="10">
    <location>
        <begin position="272"/>
        <end position="361"/>
    </location>
</feature>
<dbReference type="PANTHER" id="PTHR24421">
    <property type="entry name" value="NITRATE/NITRITE SENSOR PROTEIN NARX-RELATED"/>
    <property type="match status" value="1"/>
</dbReference>
<proteinExistence type="predicted"/>
<dbReference type="EMBL" id="PVZC01000010">
    <property type="protein sequence ID" value="PRX92566.1"/>
    <property type="molecule type" value="Genomic_DNA"/>
</dbReference>
<dbReference type="GO" id="GO:0000155">
    <property type="term" value="F:phosphorelay sensor kinase activity"/>
    <property type="evidence" value="ECO:0007669"/>
    <property type="project" value="InterPro"/>
</dbReference>
<comment type="caution">
    <text evidence="12">The sequence shown here is derived from an EMBL/GenBank/DDBJ whole genome shotgun (WGS) entry which is preliminary data.</text>
</comment>
<dbReference type="RefSeq" id="WP_106252938.1">
    <property type="nucleotide sequence ID" value="NZ_PVZC01000010.1"/>
</dbReference>
<evidence type="ECO:0000259" key="11">
    <source>
        <dbReference type="Pfam" id="PF07730"/>
    </source>
</evidence>
<feature type="region of interest" description="Disordered" evidence="9">
    <location>
        <begin position="358"/>
        <end position="377"/>
    </location>
</feature>
<dbReference type="InterPro" id="IPR036890">
    <property type="entry name" value="HATPase_C_sf"/>
</dbReference>
<dbReference type="OrthoDB" id="144293at2"/>
<keyword evidence="5 12" id="KW-0418">Kinase</keyword>
<accession>A0A2T0PV10</accession>
<dbReference type="PANTHER" id="PTHR24421:SF37">
    <property type="entry name" value="SENSOR HISTIDINE KINASE NARS"/>
    <property type="match status" value="1"/>
</dbReference>
<evidence type="ECO:0000256" key="8">
    <source>
        <dbReference type="ARBA" id="ARBA00023136"/>
    </source>
</evidence>
<name>A0A2T0PV10_9ACTN</name>
<evidence type="ECO:0000256" key="1">
    <source>
        <dbReference type="ARBA" id="ARBA00004651"/>
    </source>
</evidence>
<dbReference type="Pfam" id="PF02518">
    <property type="entry name" value="HATPase_c"/>
    <property type="match status" value="1"/>
</dbReference>
<evidence type="ECO:0000259" key="10">
    <source>
        <dbReference type="Pfam" id="PF02518"/>
    </source>
</evidence>
<keyword evidence="7" id="KW-0902">Two-component regulatory system</keyword>
<keyword evidence="4" id="KW-0812">Transmembrane</keyword>
<keyword evidence="3" id="KW-0808">Transferase</keyword>
<keyword evidence="6" id="KW-1133">Transmembrane helix</keyword>
<evidence type="ECO:0000256" key="9">
    <source>
        <dbReference type="SAM" id="MobiDB-lite"/>
    </source>
</evidence>
<keyword evidence="8" id="KW-0472">Membrane</keyword>
<dbReference type="GO" id="GO:0046983">
    <property type="term" value="F:protein dimerization activity"/>
    <property type="evidence" value="ECO:0007669"/>
    <property type="project" value="InterPro"/>
</dbReference>
<dbReference type="Pfam" id="PF07730">
    <property type="entry name" value="HisKA_3"/>
    <property type="match status" value="1"/>
</dbReference>
<dbReference type="Gene3D" id="3.30.565.10">
    <property type="entry name" value="Histidine kinase-like ATPase, C-terminal domain"/>
    <property type="match status" value="1"/>
</dbReference>
<sequence length="377" mass="40064">MKGSEEIRRRLADRVEETVPALCDRYLAALRADASPLCAPPDQGAAARDHAEAILLDVVRALREGPPDGAGQADSALVLEIPDPHTVLSYAPMGDVLRAMAVLTELVLERIDAFSGGLPDADRRALRARAAFEVHRAVALHGQLAAAGRDSQLLLAMSPGSPEDERRDRLSDEIHDRVGGGLALARRHLDLYLAKSSAGLAADDHMDAVERSLRDAAESVRRLVSGAPEAAAPADLEASLRQDAAVLNSRGAAVHITVTGDDGLLPAHHRAELFLSLREFVRNSLRHAEPSEVRVRVEVTAAAVTAEAGDDGTGFDPELTVGAPRGGLRTMRRRVVRLGGSYALTSAPGEGTRLRLRVPLPTGDGAGGPWPHRAESR</sequence>
<evidence type="ECO:0000313" key="12">
    <source>
        <dbReference type="EMBL" id="PRX92566.1"/>
    </source>
</evidence>
<evidence type="ECO:0000256" key="4">
    <source>
        <dbReference type="ARBA" id="ARBA00022692"/>
    </source>
</evidence>
<keyword evidence="13" id="KW-1185">Reference proteome</keyword>
<evidence type="ECO:0000313" key="13">
    <source>
        <dbReference type="Proteomes" id="UP000237846"/>
    </source>
</evidence>
<protein>
    <submittedName>
        <fullName evidence="12">Histidine kinase/DNA gyrase B/HSP90-like ATPase</fullName>
    </submittedName>
</protein>
<dbReference type="SUPFAM" id="SSF55874">
    <property type="entry name" value="ATPase domain of HSP90 chaperone/DNA topoisomerase II/histidine kinase"/>
    <property type="match status" value="1"/>
</dbReference>
<keyword evidence="2" id="KW-1003">Cell membrane</keyword>
<feature type="domain" description="Signal transduction histidine kinase subgroup 3 dimerisation and phosphoacceptor" evidence="11">
    <location>
        <begin position="167"/>
        <end position="226"/>
    </location>
</feature>
<dbReference type="InterPro" id="IPR011712">
    <property type="entry name" value="Sig_transdc_His_kin_sub3_dim/P"/>
</dbReference>
<dbReference type="AlphaFoldDB" id="A0A2T0PV10"/>
<organism evidence="12 13">
    <name type="scientific">Allonocardiopsis opalescens</name>
    <dbReference type="NCBI Taxonomy" id="1144618"/>
    <lineage>
        <taxon>Bacteria</taxon>
        <taxon>Bacillati</taxon>
        <taxon>Actinomycetota</taxon>
        <taxon>Actinomycetes</taxon>
        <taxon>Streptosporangiales</taxon>
        <taxon>Allonocardiopsis</taxon>
    </lineage>
</organism>
<evidence type="ECO:0000256" key="7">
    <source>
        <dbReference type="ARBA" id="ARBA00023012"/>
    </source>
</evidence>
<evidence type="ECO:0000256" key="6">
    <source>
        <dbReference type="ARBA" id="ARBA00022989"/>
    </source>
</evidence>
<evidence type="ECO:0000256" key="3">
    <source>
        <dbReference type="ARBA" id="ARBA00022679"/>
    </source>
</evidence>
<dbReference type="InterPro" id="IPR050482">
    <property type="entry name" value="Sensor_HK_TwoCompSys"/>
</dbReference>
<comment type="subcellular location">
    <subcellularLocation>
        <location evidence="1">Cell membrane</location>
        <topology evidence="1">Multi-pass membrane protein</topology>
    </subcellularLocation>
</comment>
<evidence type="ECO:0000256" key="2">
    <source>
        <dbReference type="ARBA" id="ARBA00022475"/>
    </source>
</evidence>